<keyword evidence="4" id="KW-1185">Reference proteome</keyword>
<dbReference type="InParanoid" id="I7M368"/>
<accession>I7M368</accession>
<name>I7M368_TETTS</name>
<organism evidence="3 4">
    <name type="scientific">Tetrahymena thermophila (strain SB210)</name>
    <dbReference type="NCBI Taxonomy" id="312017"/>
    <lineage>
        <taxon>Eukaryota</taxon>
        <taxon>Sar</taxon>
        <taxon>Alveolata</taxon>
        <taxon>Ciliophora</taxon>
        <taxon>Intramacronucleata</taxon>
        <taxon>Oligohymenophorea</taxon>
        <taxon>Hymenostomatida</taxon>
        <taxon>Tetrahymenina</taxon>
        <taxon>Tetrahymenidae</taxon>
        <taxon>Tetrahymena</taxon>
    </lineage>
</organism>
<feature type="compositionally biased region" description="Polar residues" evidence="2">
    <location>
        <begin position="173"/>
        <end position="188"/>
    </location>
</feature>
<dbReference type="RefSeq" id="XP_001022687.2">
    <property type="nucleotide sequence ID" value="XM_001022687.3"/>
</dbReference>
<evidence type="ECO:0000256" key="1">
    <source>
        <dbReference type="SAM" id="Coils"/>
    </source>
</evidence>
<sequence>MEFLQSYFLNFGFNSFNQSQINNNFNYFIFQKIMQNPYFTTAKSNQANETGPGSLKYDLKNKYASTAIKRDGTTNENNTNIFASQPANQQPLQQMNKDNSIFQGQKQFQSQINQSQRQSNQPQYSKIFSANNSIPASPHLDRPSDRLPTHNQSYLNTNNPVGIQIPQQYNSIFNQNPNKNQPSFSYQRSVHGADSFKQSNNNSFLNQSALNNTQAQNYHVIAQQKGYQQLEDAKIFNSDPLISKAEKTIEQIKENSNILQNIVEKRRKIFYDYDSCLDKIDIQKKKLNQCSKSDSKQFFQQKTSHELLLFKDKKQELVKIKDECLEMIGYYEKLKQKGLALRLQKYQNTQEINYQQDVFEFESMYLRIQDEYQSKTTLLEELVENYKKHFKFDKTSEKFTEKQQQLSMQVKEIENSDTINSNLSMLIDDFLITLKALIEEVEENIEFNEILLSSYQESFNYVQQILFYRNEKIPELDNKIKNIRNNIQQYLNNRTNRSQQASGYIQLAQKESQEVREQFKKIKKQAKQTHSSQNSMFFIQLRSKQITKLVSTINDIYSKTLDEVDKLVNYISQGQLANDELYCQNIINNGKQLLLTLNVQQSPEQGKVMLQKTQVQLSLLLELQDRLQNLSQQSEFSLINPIISQMSLLLSQQIAEIKTEQQKIFPLIKYENETREFRMKRQEIQQTLEKAKEIINFQKQNFMLSFQFEDNQKQFLSILQVNLKLQQYQKLLNQLLQFFQNSRQASYSPFDPQTITQNSQDIHQLLSAIDYNKTNIHLITTLLESCNSVSPTSIGNLNFQVDSEKNKLSSNINTCLQLIYKSYNNLENLRQEYNRPNYMNKVEQVLLKKLISMQSILVQVQNIFVYWLKSGDEITSKVIHLRKNYENYQHQYIDQRLYDIIQDNLEELDLMIQETSIAPELQDCFKFNIKSYTECLVRYAVQLERKVLNPYSANYLINWLEKNYQNALSSITYLFDMDDLIWYQQGNDNDDIGIQLKLLRSRLTESLLQQQSLGLLFNQQNIIANIKLDLLLQVVLKDSILYDYRAIEQLLSIGKLFNLHVRQSFEIRRVLEEKYQNTLSLRQNQNDLDQLVRILSKYQKTVAFNLERREIILKSQVMSDELKRQVLIQADKNQSMLMNILNIDQNLPDSIMQMYNFLKSYVKILPFLNNDSIGHAFQEDYLFDYIFNSSSNISLRQALEQHKQAVEILLDGNFIETVRQIYFREKEIVDRIKLDKKLGLFEYVQDCQIIKDLRSNIDLIKWREIIQKSINLLTQDVINSIQAQQIQQEFSRINQLNRKQQIFVNKFIMSQTQK</sequence>
<reference evidence="4" key="1">
    <citation type="journal article" date="2006" name="PLoS Biol.">
        <title>Macronuclear genome sequence of the ciliate Tetrahymena thermophila, a model eukaryote.</title>
        <authorList>
            <person name="Eisen J.A."/>
            <person name="Coyne R.S."/>
            <person name="Wu M."/>
            <person name="Wu D."/>
            <person name="Thiagarajan M."/>
            <person name="Wortman J.R."/>
            <person name="Badger J.H."/>
            <person name="Ren Q."/>
            <person name="Amedeo P."/>
            <person name="Jones K.M."/>
            <person name="Tallon L.J."/>
            <person name="Delcher A.L."/>
            <person name="Salzberg S.L."/>
            <person name="Silva J.C."/>
            <person name="Haas B.J."/>
            <person name="Majoros W.H."/>
            <person name="Farzad M."/>
            <person name="Carlton J.M."/>
            <person name="Smith R.K. Jr."/>
            <person name="Garg J."/>
            <person name="Pearlman R.E."/>
            <person name="Karrer K.M."/>
            <person name="Sun L."/>
            <person name="Manning G."/>
            <person name="Elde N.C."/>
            <person name="Turkewitz A.P."/>
            <person name="Asai D.J."/>
            <person name="Wilkes D.E."/>
            <person name="Wang Y."/>
            <person name="Cai H."/>
            <person name="Collins K."/>
            <person name="Stewart B.A."/>
            <person name="Lee S.R."/>
            <person name="Wilamowska K."/>
            <person name="Weinberg Z."/>
            <person name="Ruzzo W.L."/>
            <person name="Wloga D."/>
            <person name="Gaertig J."/>
            <person name="Frankel J."/>
            <person name="Tsao C.-C."/>
            <person name="Gorovsky M.A."/>
            <person name="Keeling P.J."/>
            <person name="Waller R.F."/>
            <person name="Patron N.J."/>
            <person name="Cherry J.M."/>
            <person name="Stover N.A."/>
            <person name="Krieger C.J."/>
            <person name="del Toro C."/>
            <person name="Ryder H.F."/>
            <person name="Williamson S.C."/>
            <person name="Barbeau R.A."/>
            <person name="Hamilton E.P."/>
            <person name="Orias E."/>
        </authorList>
    </citation>
    <scope>NUCLEOTIDE SEQUENCE [LARGE SCALE GENOMIC DNA]</scope>
    <source>
        <strain evidence="4">SB210</strain>
    </source>
</reference>
<evidence type="ECO:0000256" key="2">
    <source>
        <dbReference type="SAM" id="MobiDB-lite"/>
    </source>
</evidence>
<dbReference type="STRING" id="312017.I7M368"/>
<feature type="region of interest" description="Disordered" evidence="2">
    <location>
        <begin position="130"/>
        <end position="152"/>
    </location>
</feature>
<feature type="compositionally biased region" description="Basic and acidic residues" evidence="2">
    <location>
        <begin position="139"/>
        <end position="148"/>
    </location>
</feature>
<gene>
    <name evidence="3" type="ORF">TTHERM_00729020</name>
</gene>
<feature type="region of interest" description="Disordered" evidence="2">
    <location>
        <begin position="173"/>
        <end position="204"/>
    </location>
</feature>
<keyword evidence="1" id="KW-0175">Coiled coil</keyword>
<protein>
    <submittedName>
        <fullName evidence="3">Uncharacterized protein</fullName>
    </submittedName>
</protein>
<feature type="coiled-coil region" evidence="1">
    <location>
        <begin position="670"/>
        <end position="701"/>
    </location>
</feature>
<proteinExistence type="predicted"/>
<dbReference type="KEGG" id="tet:TTHERM_00729020"/>
<feature type="coiled-coil region" evidence="1">
    <location>
        <begin position="438"/>
        <end position="525"/>
    </location>
</feature>
<dbReference type="EMBL" id="GG662537">
    <property type="protein sequence ID" value="EAS02442.2"/>
    <property type="molecule type" value="Genomic_DNA"/>
</dbReference>
<dbReference type="Proteomes" id="UP000009168">
    <property type="component" value="Unassembled WGS sequence"/>
</dbReference>
<evidence type="ECO:0000313" key="3">
    <source>
        <dbReference type="EMBL" id="EAS02442.2"/>
    </source>
</evidence>
<evidence type="ECO:0000313" key="4">
    <source>
        <dbReference type="Proteomes" id="UP000009168"/>
    </source>
</evidence>
<dbReference type="GeneID" id="7829400"/>